<evidence type="ECO:0000313" key="7">
    <source>
        <dbReference type="Proteomes" id="UP000222862"/>
    </source>
</evidence>
<evidence type="ECO:0000256" key="3">
    <source>
        <dbReference type="ARBA" id="ARBA00022989"/>
    </source>
</evidence>
<keyword evidence="2 5" id="KW-0812">Transmembrane</keyword>
<evidence type="ECO:0000256" key="4">
    <source>
        <dbReference type="ARBA" id="ARBA00023136"/>
    </source>
</evidence>
<evidence type="ECO:0000256" key="1">
    <source>
        <dbReference type="ARBA" id="ARBA00004141"/>
    </source>
</evidence>
<dbReference type="RefSeq" id="WP_098703509.1">
    <property type="nucleotide sequence ID" value="NZ_NJGI01000006.1"/>
</dbReference>
<dbReference type="PANTHER" id="PTHR43424:SF1">
    <property type="entry name" value="LOCUS PUTATIVE PROTEIN 1-RELATED"/>
    <property type="match status" value="1"/>
</dbReference>
<feature type="transmembrane region" description="Helical" evidence="5">
    <location>
        <begin position="145"/>
        <end position="165"/>
    </location>
</feature>
<feature type="transmembrane region" description="Helical" evidence="5">
    <location>
        <begin position="450"/>
        <end position="471"/>
    </location>
</feature>
<feature type="transmembrane region" description="Helical" evidence="5">
    <location>
        <begin position="86"/>
        <end position="107"/>
    </location>
</feature>
<evidence type="ECO:0000313" key="6">
    <source>
        <dbReference type="EMBL" id="PGH20176.1"/>
    </source>
</evidence>
<feature type="transmembrane region" description="Helical" evidence="5">
    <location>
        <begin position="361"/>
        <end position="385"/>
    </location>
</feature>
<protein>
    <submittedName>
        <fullName evidence="6">Uncharacterized protein</fullName>
    </submittedName>
</protein>
<feature type="transmembrane region" description="Helical" evidence="5">
    <location>
        <begin position="45"/>
        <end position="66"/>
    </location>
</feature>
<feature type="transmembrane region" description="Helical" evidence="5">
    <location>
        <begin position="294"/>
        <end position="313"/>
    </location>
</feature>
<feature type="transmembrane region" description="Helical" evidence="5">
    <location>
        <begin position="12"/>
        <end position="33"/>
    </location>
</feature>
<gene>
    <name evidence="6" type="ORF">RN96_11400</name>
</gene>
<evidence type="ECO:0000256" key="5">
    <source>
        <dbReference type="SAM" id="Phobius"/>
    </source>
</evidence>
<keyword evidence="4 5" id="KW-0472">Membrane</keyword>
<accession>A0A2B7YF69</accession>
<dbReference type="InterPro" id="IPR052556">
    <property type="entry name" value="PolySynth_Transporter"/>
</dbReference>
<feature type="transmembrane region" description="Helical" evidence="5">
    <location>
        <begin position="252"/>
        <end position="273"/>
    </location>
</feature>
<organism evidence="6 7">
    <name type="scientific">Fusobacterium nucleatum subsp. polymorphum</name>
    <name type="common">Fusobacterium polymorphum</name>
    <dbReference type="NCBI Taxonomy" id="76857"/>
    <lineage>
        <taxon>Bacteria</taxon>
        <taxon>Fusobacteriati</taxon>
        <taxon>Fusobacteriota</taxon>
        <taxon>Fusobacteriia</taxon>
        <taxon>Fusobacteriales</taxon>
        <taxon>Fusobacteriaceae</taxon>
        <taxon>Fusobacterium</taxon>
    </lineage>
</organism>
<proteinExistence type="predicted"/>
<reference evidence="6 7" key="1">
    <citation type="submission" date="2017-06" db="EMBL/GenBank/DDBJ databases">
        <title>Genome sequencing of Fusobacterium nucleatum subsp. polymorphum KCOM 1232 (=ChDC F37).</title>
        <authorList>
            <person name="Kook J.-K."/>
            <person name="Park S.-N."/>
            <person name="Lim Y.K."/>
            <person name="Roh H."/>
        </authorList>
    </citation>
    <scope>NUCLEOTIDE SEQUENCE [LARGE SCALE GENOMIC DNA]</scope>
    <source>
        <strain evidence="7">KCOM 1232 ( ChDC F37)</strain>
    </source>
</reference>
<dbReference type="PANTHER" id="PTHR43424">
    <property type="entry name" value="LOCUS PUTATIVE PROTEIN 1-RELATED"/>
    <property type="match status" value="1"/>
</dbReference>
<dbReference type="EMBL" id="NJGI01000006">
    <property type="protein sequence ID" value="PGH20176.1"/>
    <property type="molecule type" value="Genomic_DNA"/>
</dbReference>
<dbReference type="InterPro" id="IPR002797">
    <property type="entry name" value="Polysacc_synth"/>
</dbReference>
<feature type="transmembrane region" description="Helical" evidence="5">
    <location>
        <begin position="171"/>
        <end position="193"/>
    </location>
</feature>
<feature type="transmembrane region" description="Helical" evidence="5">
    <location>
        <begin position="421"/>
        <end position="438"/>
    </location>
</feature>
<keyword evidence="3 5" id="KW-1133">Transmembrane helix</keyword>
<dbReference type="GO" id="GO:0016020">
    <property type="term" value="C:membrane"/>
    <property type="evidence" value="ECO:0007669"/>
    <property type="project" value="UniProtKB-SubCell"/>
</dbReference>
<name>A0A2B7YF69_FUSNP</name>
<feature type="transmembrane region" description="Helical" evidence="5">
    <location>
        <begin position="113"/>
        <end position="133"/>
    </location>
</feature>
<comment type="subcellular location">
    <subcellularLocation>
        <location evidence="1">Membrane</location>
        <topology evidence="1">Multi-pass membrane protein</topology>
    </subcellularLocation>
</comment>
<evidence type="ECO:0000256" key="2">
    <source>
        <dbReference type="ARBA" id="ARBA00022692"/>
    </source>
</evidence>
<dbReference type="Proteomes" id="UP000222862">
    <property type="component" value="Unassembled WGS sequence"/>
</dbReference>
<dbReference type="Pfam" id="PF01943">
    <property type="entry name" value="Polysacc_synt"/>
    <property type="match status" value="1"/>
</dbReference>
<dbReference type="AlphaFoldDB" id="A0A2B7YF69"/>
<feature type="transmembrane region" description="Helical" evidence="5">
    <location>
        <begin position="213"/>
        <end position="232"/>
    </location>
</feature>
<feature type="transmembrane region" description="Helical" evidence="5">
    <location>
        <begin position="391"/>
        <end position="409"/>
    </location>
</feature>
<sequence>MNGQKILKNFIYKSLIDILKIIIPIITIPYVYRIFSPEIMGKIEFSLSITSYFFIFVGFGVGKYGLREISKVRDNLDERNKIFSELFIIVFFSVFFSFLFYMIYIYIYFNDDILMKKMLLICSLQILSYFSFVEWVNEALENYRFISLKGIFVKIFNLIAILVFIKKAEDYNNYLFIIGFFIFLNNIISYIYIIHIHKYAKITFKKLEIKRHLFSLFTIVCISNASIFYTQLDKIMLGFYSHDIKEVAYYGMSQRIMSILIVIVTSLVSVSMPRLSYYLGNNSKENYKSLLESLFPYIYMLLFPIIIGIIAMSEEITFILAGKEYIAAKLTLIIFSIRLLVITTENIISNQILFLHRKEKIIVTLLLVFGIFNFILKVILIYFKVYTSETAIISTLIVEVFLVIVEYYYTKKYLKINLKIFNVNYLIYLLSSLPFFAIKVLLPRGNFNTYVYFLIIMVSSLFIYLISLIILKDKYILKVLFKLKEKFLN</sequence>
<comment type="caution">
    <text evidence="6">The sequence shown here is derived from an EMBL/GenBank/DDBJ whole genome shotgun (WGS) entry which is preliminary data.</text>
</comment>